<organism evidence="1 2">
    <name type="scientific">Brachionus plicatilis</name>
    <name type="common">Marine rotifer</name>
    <name type="synonym">Brachionus muelleri</name>
    <dbReference type="NCBI Taxonomy" id="10195"/>
    <lineage>
        <taxon>Eukaryota</taxon>
        <taxon>Metazoa</taxon>
        <taxon>Spiralia</taxon>
        <taxon>Gnathifera</taxon>
        <taxon>Rotifera</taxon>
        <taxon>Eurotatoria</taxon>
        <taxon>Monogononta</taxon>
        <taxon>Pseudotrocha</taxon>
        <taxon>Ploima</taxon>
        <taxon>Brachionidae</taxon>
        <taxon>Brachionus</taxon>
    </lineage>
</organism>
<protein>
    <submittedName>
        <fullName evidence="1">Uncharacterized protein</fullName>
    </submittedName>
</protein>
<accession>A0A3M7PGI0</accession>
<gene>
    <name evidence="1" type="ORF">BpHYR1_038137</name>
</gene>
<dbReference type="EMBL" id="REGN01010943">
    <property type="protein sequence ID" value="RMZ98162.1"/>
    <property type="molecule type" value="Genomic_DNA"/>
</dbReference>
<name>A0A3M7PGI0_BRAPC</name>
<keyword evidence="2" id="KW-1185">Reference proteome</keyword>
<comment type="caution">
    <text evidence="1">The sequence shown here is derived from an EMBL/GenBank/DDBJ whole genome shotgun (WGS) entry which is preliminary data.</text>
</comment>
<reference evidence="1 2" key="1">
    <citation type="journal article" date="2018" name="Sci. Rep.">
        <title>Genomic signatures of local adaptation to the degree of environmental predictability in rotifers.</title>
        <authorList>
            <person name="Franch-Gras L."/>
            <person name="Hahn C."/>
            <person name="Garcia-Roger E.M."/>
            <person name="Carmona M.J."/>
            <person name="Serra M."/>
            <person name="Gomez A."/>
        </authorList>
    </citation>
    <scope>NUCLEOTIDE SEQUENCE [LARGE SCALE GENOMIC DNA]</scope>
    <source>
        <strain evidence="1">HYR1</strain>
    </source>
</reference>
<evidence type="ECO:0000313" key="2">
    <source>
        <dbReference type="Proteomes" id="UP000276133"/>
    </source>
</evidence>
<dbReference type="AlphaFoldDB" id="A0A3M7PGI0"/>
<evidence type="ECO:0000313" key="1">
    <source>
        <dbReference type="EMBL" id="RMZ98162.1"/>
    </source>
</evidence>
<sequence>MCDTTSYTSNVVHQKGSLSKIVKFCQPENDSIAKCQSQMLIYHRVNISCNGFAKCNVNFDSGEINKSCFSDGKSINVDYECQMSEVKDDPCKLCGYGSICNNLNEKVECSCPIGADGDPKFRCCKPMKCRVELKGLL</sequence>
<proteinExistence type="predicted"/>
<dbReference type="Proteomes" id="UP000276133">
    <property type="component" value="Unassembled WGS sequence"/>
</dbReference>